<name>A0A166QPX0_PSEFL</name>
<sequence length="95" mass="10669">MSSTIQKAEHSLIGWNLIYRLLVLVLLINGAIFLLYCFTQYTSALQWVYGDSRFAMWGAIGAQLLLTLALSVAYTKAHFYYAVVQTLQGDAESQD</sequence>
<dbReference type="AlphaFoldDB" id="A0A166QPX0"/>
<proteinExistence type="predicted"/>
<feature type="transmembrane region" description="Helical" evidence="1">
    <location>
        <begin position="21"/>
        <end position="42"/>
    </location>
</feature>
<keyword evidence="1" id="KW-1133">Transmembrane helix</keyword>
<reference evidence="3" key="1">
    <citation type="submission" date="2016-03" db="EMBL/GenBank/DDBJ databases">
        <authorList>
            <person name="Ray J."/>
            <person name="Price M."/>
            <person name="Deutschbauer A."/>
        </authorList>
    </citation>
    <scope>NUCLEOTIDE SEQUENCE [LARGE SCALE GENOMIC DNA]</scope>
    <source>
        <strain evidence="3">FW300-N1B4</strain>
    </source>
</reference>
<accession>A0A166QPX0</accession>
<gene>
    <name evidence="2" type="ORF">A1D17_03720</name>
</gene>
<evidence type="ECO:0000313" key="2">
    <source>
        <dbReference type="EMBL" id="KZN20660.1"/>
    </source>
</evidence>
<evidence type="ECO:0000256" key="1">
    <source>
        <dbReference type="SAM" id="Phobius"/>
    </source>
</evidence>
<organism evidence="2 3">
    <name type="scientific">Pseudomonas fluorescens</name>
    <dbReference type="NCBI Taxonomy" id="294"/>
    <lineage>
        <taxon>Bacteria</taxon>
        <taxon>Pseudomonadati</taxon>
        <taxon>Pseudomonadota</taxon>
        <taxon>Gammaproteobacteria</taxon>
        <taxon>Pseudomonadales</taxon>
        <taxon>Pseudomonadaceae</taxon>
        <taxon>Pseudomonas</taxon>
    </lineage>
</organism>
<dbReference type="RefSeq" id="WP_063340705.1">
    <property type="nucleotide sequence ID" value="NZ_LUKJ01000002.1"/>
</dbReference>
<dbReference type="EMBL" id="LUKJ01000002">
    <property type="protein sequence ID" value="KZN20660.1"/>
    <property type="molecule type" value="Genomic_DNA"/>
</dbReference>
<reference evidence="2 3" key="2">
    <citation type="journal article" date="2018" name="Nature">
        <title>Mutant phenotypes for thousands of bacterial genes of unknown function.</title>
        <authorList>
            <person name="Price M.N."/>
            <person name="Wetmore K.M."/>
            <person name="Waters R.J."/>
            <person name="Callaghan M."/>
            <person name="Ray J."/>
            <person name="Liu H."/>
            <person name="Kuehl J.V."/>
            <person name="Melnyk R.A."/>
            <person name="Lamson J.S."/>
            <person name="Suh Y."/>
            <person name="Carlson H.K."/>
            <person name="Esquivel Z."/>
            <person name="Sadeeshkumar H."/>
            <person name="Chakraborty R."/>
            <person name="Zane G.M."/>
            <person name="Rubin B.E."/>
            <person name="Wall J.D."/>
            <person name="Visel A."/>
            <person name="Bristow J."/>
            <person name="Blow M.J."/>
            <person name="Arkin A.P."/>
            <person name="Deutschbauer A.M."/>
        </authorList>
    </citation>
    <scope>NUCLEOTIDE SEQUENCE [LARGE SCALE GENOMIC DNA]</scope>
    <source>
        <strain evidence="2 3">FW300-N1B4</strain>
    </source>
</reference>
<keyword evidence="1" id="KW-0812">Transmembrane</keyword>
<feature type="transmembrane region" description="Helical" evidence="1">
    <location>
        <begin position="54"/>
        <end position="74"/>
    </location>
</feature>
<keyword evidence="1" id="KW-0472">Membrane</keyword>
<dbReference type="Proteomes" id="UP000076489">
    <property type="component" value="Unassembled WGS sequence"/>
</dbReference>
<evidence type="ECO:0008006" key="4">
    <source>
        <dbReference type="Google" id="ProtNLM"/>
    </source>
</evidence>
<comment type="caution">
    <text evidence="2">The sequence shown here is derived from an EMBL/GenBank/DDBJ whole genome shotgun (WGS) entry which is preliminary data.</text>
</comment>
<evidence type="ECO:0000313" key="3">
    <source>
        <dbReference type="Proteomes" id="UP000076489"/>
    </source>
</evidence>
<protein>
    <recommendedName>
        <fullName evidence="4">DUF485 domain-containing protein</fullName>
    </recommendedName>
</protein>